<feature type="transmembrane region" description="Helical" evidence="7">
    <location>
        <begin position="119"/>
        <end position="138"/>
    </location>
</feature>
<organism evidence="8 9">
    <name type="scientific">Clostridium polyendosporum</name>
    <dbReference type="NCBI Taxonomy" id="69208"/>
    <lineage>
        <taxon>Bacteria</taxon>
        <taxon>Bacillati</taxon>
        <taxon>Bacillota</taxon>
        <taxon>Clostridia</taxon>
        <taxon>Eubacteriales</taxon>
        <taxon>Clostridiaceae</taxon>
        <taxon>Clostridium</taxon>
    </lineage>
</organism>
<evidence type="ECO:0000313" key="8">
    <source>
        <dbReference type="EMBL" id="GIM29343.1"/>
    </source>
</evidence>
<feature type="transmembrane region" description="Helical" evidence="7">
    <location>
        <begin position="280"/>
        <end position="299"/>
    </location>
</feature>
<dbReference type="Proteomes" id="UP000679179">
    <property type="component" value="Unassembled WGS sequence"/>
</dbReference>
<feature type="transmembrane region" description="Helical" evidence="7">
    <location>
        <begin position="240"/>
        <end position="260"/>
    </location>
</feature>
<protein>
    <recommendedName>
        <fullName evidence="10">Permease</fullName>
    </recommendedName>
</protein>
<dbReference type="GO" id="GO:0005886">
    <property type="term" value="C:plasma membrane"/>
    <property type="evidence" value="ECO:0007669"/>
    <property type="project" value="UniProtKB-SubCell"/>
</dbReference>
<name>A0A919VM90_9CLOT</name>
<dbReference type="RefSeq" id="WP_212904041.1">
    <property type="nucleotide sequence ID" value="NZ_BOPZ01000016.1"/>
</dbReference>
<dbReference type="InterPro" id="IPR005524">
    <property type="entry name" value="DUF318"/>
</dbReference>
<feature type="transmembrane region" description="Helical" evidence="7">
    <location>
        <begin position="12"/>
        <end position="35"/>
    </location>
</feature>
<feature type="transmembrane region" description="Helical" evidence="7">
    <location>
        <begin position="187"/>
        <end position="205"/>
    </location>
</feature>
<comment type="caution">
    <text evidence="8">The sequence shown here is derived from an EMBL/GenBank/DDBJ whole genome shotgun (WGS) entry which is preliminary data.</text>
</comment>
<evidence type="ECO:0000313" key="9">
    <source>
        <dbReference type="Proteomes" id="UP000679179"/>
    </source>
</evidence>
<evidence type="ECO:0008006" key="10">
    <source>
        <dbReference type="Google" id="ProtNLM"/>
    </source>
</evidence>
<feature type="transmembrane region" description="Helical" evidence="7">
    <location>
        <begin position="211"/>
        <end position="233"/>
    </location>
</feature>
<evidence type="ECO:0000256" key="5">
    <source>
        <dbReference type="ARBA" id="ARBA00022989"/>
    </source>
</evidence>
<dbReference type="Pfam" id="PF03773">
    <property type="entry name" value="ArsP_1"/>
    <property type="match status" value="1"/>
</dbReference>
<dbReference type="EMBL" id="BOPZ01000016">
    <property type="protein sequence ID" value="GIM29343.1"/>
    <property type="molecule type" value="Genomic_DNA"/>
</dbReference>
<gene>
    <name evidence="8" type="ORF">CPJCM30710_20090</name>
</gene>
<reference evidence="8" key="1">
    <citation type="submission" date="2021-03" db="EMBL/GenBank/DDBJ databases">
        <title>Taxonomic study of Clostridium polyendosporum from meadow-gley soil under rice.</title>
        <authorList>
            <person name="Kobayashi H."/>
            <person name="Tanizawa Y."/>
            <person name="Yagura M."/>
        </authorList>
    </citation>
    <scope>NUCLEOTIDE SEQUENCE</scope>
    <source>
        <strain evidence="8">JCM 30710</strain>
    </source>
</reference>
<keyword evidence="3" id="KW-1003">Cell membrane</keyword>
<proteinExistence type="inferred from homology"/>
<dbReference type="InterPro" id="IPR052923">
    <property type="entry name" value="UPF0718"/>
</dbReference>
<keyword evidence="9" id="KW-1185">Reference proteome</keyword>
<dbReference type="PANTHER" id="PTHR34184:SF4">
    <property type="entry name" value="UPF0718 PROTEIN YCGR"/>
    <property type="match status" value="1"/>
</dbReference>
<comment type="similarity">
    <text evidence="2">Belongs to the UPF0718 family.</text>
</comment>
<accession>A0A919VM90</accession>
<keyword evidence="6 7" id="KW-0472">Membrane</keyword>
<evidence type="ECO:0000256" key="3">
    <source>
        <dbReference type="ARBA" id="ARBA00022475"/>
    </source>
</evidence>
<evidence type="ECO:0000256" key="7">
    <source>
        <dbReference type="SAM" id="Phobius"/>
    </source>
</evidence>
<keyword evidence="4 7" id="KW-0812">Transmembrane</keyword>
<evidence type="ECO:0000256" key="1">
    <source>
        <dbReference type="ARBA" id="ARBA00004651"/>
    </source>
</evidence>
<evidence type="ECO:0000256" key="4">
    <source>
        <dbReference type="ARBA" id="ARBA00022692"/>
    </source>
</evidence>
<evidence type="ECO:0000256" key="2">
    <source>
        <dbReference type="ARBA" id="ARBA00006386"/>
    </source>
</evidence>
<evidence type="ECO:0000256" key="6">
    <source>
        <dbReference type="ARBA" id="ARBA00023136"/>
    </source>
</evidence>
<comment type="subcellular location">
    <subcellularLocation>
        <location evidence="1">Cell membrane</location>
        <topology evidence="1">Multi-pass membrane protein</topology>
    </subcellularLocation>
</comment>
<dbReference type="PANTHER" id="PTHR34184">
    <property type="entry name" value="UPF0718 PROTEIN YCGR"/>
    <property type="match status" value="1"/>
</dbReference>
<keyword evidence="5 7" id="KW-1133">Transmembrane helix</keyword>
<sequence>MDNFVGVLESFSLIFSSIILEALPFILIGALVSAFMQTFLNNEMIERVTPNNKLLGGVAAALLGLIFPVCECATVPIARGLIRKGVPLNIALAYMLAAPIINPVVLMSTYYAFNGSGKIVAYRALFGLLIAVVVGYLVDILNGTESVLKNNSLFVNDSCSCGCSGYLNKKSKYLSILNHTSKELYEIGRFLIIGAAVASFFQVVIPRDKLLALGSNTVLSIWIMMMFAFLISLCSEADAFIASTFLGSLNLGPVMAFLLLGPMVDVKNAAMLFSAFKKSFVVKLIFCIFSLCFIACCVII</sequence>
<dbReference type="AlphaFoldDB" id="A0A919VM90"/>
<feature type="transmembrane region" description="Helical" evidence="7">
    <location>
        <begin position="90"/>
        <end position="113"/>
    </location>
</feature>
<feature type="transmembrane region" description="Helical" evidence="7">
    <location>
        <begin position="55"/>
        <end position="78"/>
    </location>
</feature>